<protein>
    <submittedName>
        <fullName evidence="1">Tetratricopeptide domain-containing protein</fullName>
    </submittedName>
</protein>
<dbReference type="RefSeq" id="WP_127566089.1">
    <property type="nucleotide sequence ID" value="NZ_BMFB01000005.1"/>
</dbReference>
<dbReference type="AlphaFoldDB" id="A0A3T0E903"/>
<evidence type="ECO:0000313" key="1">
    <source>
        <dbReference type="EMBL" id="AZU03686.1"/>
    </source>
</evidence>
<dbReference type="SUPFAM" id="SSF48452">
    <property type="entry name" value="TPR-like"/>
    <property type="match status" value="1"/>
</dbReference>
<dbReference type="InterPro" id="IPR011990">
    <property type="entry name" value="TPR-like_helical_dom_sf"/>
</dbReference>
<dbReference type="Gene3D" id="1.25.40.10">
    <property type="entry name" value="Tetratricopeptide repeat domain"/>
    <property type="match status" value="1"/>
</dbReference>
<evidence type="ECO:0000313" key="2">
    <source>
        <dbReference type="Proteomes" id="UP000286954"/>
    </source>
</evidence>
<dbReference type="OrthoDB" id="7631553at2"/>
<sequence>MPFKFSSPILMTAAAAMMAAGLSVASVSSAEAQVCEPAFVAQSTAHRSVRASVQRFERGQWREAAHFANEALSRRNAAPTMAAARTNLCGALANLGDAGAAEACDAAVEANEGGWEALNNRGAAYALAGNTAAASADFAAAAAIEGAGPEAAANAAACR</sequence>
<organism evidence="1 2">
    <name type="scientific">Glycocaulis alkaliphilus</name>
    <dbReference type="NCBI Taxonomy" id="1434191"/>
    <lineage>
        <taxon>Bacteria</taxon>
        <taxon>Pseudomonadati</taxon>
        <taxon>Pseudomonadota</taxon>
        <taxon>Alphaproteobacteria</taxon>
        <taxon>Maricaulales</taxon>
        <taxon>Maricaulaceae</taxon>
        <taxon>Glycocaulis</taxon>
    </lineage>
</organism>
<name>A0A3T0E903_9PROT</name>
<reference evidence="1 2" key="1">
    <citation type="submission" date="2016-12" db="EMBL/GenBank/DDBJ databases">
        <title>The genome of dimorphic prosthecate Glycocaulis alkaliphilus 6b-8t, isolated from crude oil dictates its adaptability in petroleum environments.</title>
        <authorList>
            <person name="Wu X.-L."/>
            <person name="Geng S."/>
        </authorList>
    </citation>
    <scope>NUCLEOTIDE SEQUENCE [LARGE SCALE GENOMIC DNA]</scope>
    <source>
        <strain evidence="1 2">6B-8</strain>
    </source>
</reference>
<dbReference type="KEGG" id="gak:X907_1148"/>
<gene>
    <name evidence="1" type="ORF">X907_1148</name>
</gene>
<proteinExistence type="predicted"/>
<dbReference type="EMBL" id="CP018911">
    <property type="protein sequence ID" value="AZU03686.1"/>
    <property type="molecule type" value="Genomic_DNA"/>
</dbReference>
<accession>A0A3T0E903</accession>
<keyword evidence="2" id="KW-1185">Reference proteome</keyword>
<dbReference type="Proteomes" id="UP000286954">
    <property type="component" value="Chromosome"/>
</dbReference>